<dbReference type="GO" id="GO:0032259">
    <property type="term" value="P:methylation"/>
    <property type="evidence" value="ECO:0007669"/>
    <property type="project" value="UniProtKB-KW"/>
</dbReference>
<dbReference type="PANTHER" id="PTHR43182">
    <property type="entry name" value="COBALT-PRECORRIN-6B C(15)-METHYLTRANSFERASE (DECARBOXYLATING)"/>
    <property type="match status" value="1"/>
</dbReference>
<dbReference type="InterPro" id="IPR012818">
    <property type="entry name" value="CbiE"/>
</dbReference>
<organism evidence="7 8">
    <name type="scientific">Phytoactinopolyspora halophila</name>
    <dbReference type="NCBI Taxonomy" id="1981511"/>
    <lineage>
        <taxon>Bacteria</taxon>
        <taxon>Bacillati</taxon>
        <taxon>Actinomycetota</taxon>
        <taxon>Actinomycetes</taxon>
        <taxon>Jiangellales</taxon>
        <taxon>Jiangellaceae</taxon>
        <taxon>Phytoactinopolyspora</taxon>
    </lineage>
</organism>
<keyword evidence="4" id="KW-0808">Transferase</keyword>
<gene>
    <name evidence="7" type="ORF">DPM12_10995</name>
</gene>
<dbReference type="Pfam" id="PF00590">
    <property type="entry name" value="TP_methylase"/>
    <property type="match status" value="1"/>
</dbReference>
<dbReference type="NCBIfam" id="TIGR02467">
    <property type="entry name" value="CbiE"/>
    <property type="match status" value="1"/>
</dbReference>
<dbReference type="Gene3D" id="3.30.950.10">
    <property type="entry name" value="Methyltransferase, Cobalt-precorrin-4 Transmethylase, Domain 2"/>
    <property type="match status" value="1"/>
</dbReference>
<dbReference type="GO" id="GO:0009236">
    <property type="term" value="P:cobalamin biosynthetic process"/>
    <property type="evidence" value="ECO:0007669"/>
    <property type="project" value="UniProtKB-UniPathway"/>
</dbReference>
<accession>A0A329QPY1</accession>
<dbReference type="InterPro" id="IPR000878">
    <property type="entry name" value="4pyrrol_Mease"/>
</dbReference>
<evidence type="ECO:0000256" key="4">
    <source>
        <dbReference type="ARBA" id="ARBA00022679"/>
    </source>
</evidence>
<dbReference type="NCBIfam" id="TIGR02469">
    <property type="entry name" value="CbiT"/>
    <property type="match status" value="1"/>
</dbReference>
<dbReference type="InterPro" id="IPR006365">
    <property type="entry name" value="Cbl_synth_CobL"/>
</dbReference>
<keyword evidence="3" id="KW-0489">Methyltransferase</keyword>
<dbReference type="PANTHER" id="PTHR43182:SF1">
    <property type="entry name" value="COBALT-PRECORRIN-7 C(5)-METHYLTRANSFERASE"/>
    <property type="match status" value="1"/>
</dbReference>
<keyword evidence="8" id="KW-1185">Reference proteome</keyword>
<comment type="pathway">
    <text evidence="1">Cofactor biosynthesis; adenosylcobalamin biosynthesis.</text>
</comment>
<dbReference type="AlphaFoldDB" id="A0A329QPY1"/>
<dbReference type="Proteomes" id="UP000250462">
    <property type="component" value="Unassembled WGS sequence"/>
</dbReference>
<dbReference type="InterPro" id="IPR014777">
    <property type="entry name" value="4pyrrole_Mease_sub1"/>
</dbReference>
<dbReference type="InterPro" id="IPR029063">
    <property type="entry name" value="SAM-dependent_MTases_sf"/>
</dbReference>
<dbReference type="EMBL" id="QMIG01000009">
    <property type="protein sequence ID" value="RAW14226.1"/>
    <property type="molecule type" value="Genomic_DNA"/>
</dbReference>
<dbReference type="Gene3D" id="3.40.50.150">
    <property type="entry name" value="Vaccinia Virus protein VP39"/>
    <property type="match status" value="1"/>
</dbReference>
<evidence type="ECO:0000313" key="7">
    <source>
        <dbReference type="EMBL" id="RAW14226.1"/>
    </source>
</evidence>
<feature type="domain" description="Tetrapyrrole methylase" evidence="6">
    <location>
        <begin position="2"/>
        <end position="183"/>
    </location>
</feature>
<dbReference type="GO" id="GO:0008276">
    <property type="term" value="F:protein methyltransferase activity"/>
    <property type="evidence" value="ECO:0007669"/>
    <property type="project" value="InterPro"/>
</dbReference>
<proteinExistence type="predicted"/>
<name>A0A329QPY1_9ACTN</name>
<dbReference type="InterPro" id="IPR050714">
    <property type="entry name" value="Cobalamin_biosynth_MTase"/>
</dbReference>
<dbReference type="InterPro" id="IPR014008">
    <property type="entry name" value="Cbl_synth_MTase_CbiT"/>
</dbReference>
<evidence type="ECO:0000259" key="6">
    <source>
        <dbReference type="Pfam" id="PF00590"/>
    </source>
</evidence>
<dbReference type="InterPro" id="IPR035996">
    <property type="entry name" value="4pyrrol_Methylase_sf"/>
</dbReference>
<evidence type="ECO:0000256" key="5">
    <source>
        <dbReference type="ARBA" id="ARBA00022691"/>
    </source>
</evidence>
<evidence type="ECO:0000256" key="1">
    <source>
        <dbReference type="ARBA" id="ARBA00004953"/>
    </source>
</evidence>
<dbReference type="InterPro" id="IPR014776">
    <property type="entry name" value="4pyrrole_Mease_sub2"/>
</dbReference>
<protein>
    <submittedName>
        <fullName evidence="7">Cobalamin biosynthesis bifunctional protein CbiET</fullName>
    </submittedName>
</protein>
<comment type="caution">
    <text evidence="7">The sequence shown here is derived from an EMBL/GenBank/DDBJ whole genome shotgun (WGS) entry which is preliminary data.</text>
</comment>
<evidence type="ECO:0000256" key="3">
    <source>
        <dbReference type="ARBA" id="ARBA00022603"/>
    </source>
</evidence>
<sequence length="401" mass="42842">MGIGADGWPGLTDHAREIVERADVLVGGQRHLDMVPRDDVTKVSWPKPLRDGLPRLFATHEGRRRVVLASGDPLVSGVGTTLIELFGSDAVRIVPAVSSVALARARLGWAADRTEVISVVGREVRRIARALAPAQLLLILSSDESTPALVASLLTEHGYGASRVWVLENLGGADERCVKGTARDWGHPEAARLNVVAVECEPDPGTWPLATVPGLPDEAFEHDGQLTKRDMRASCLARLNPLPGQLLWDVGAGSGSIAIEWMRAHPSNRAVAVEPRTERAGRVTRNAQRLGVPGLRVVEASAPRAFTELDETDRAPDAVFVGGGVSTPGLIDECWTALRPGGRIVAHAVTLESEAALVRAHAAYGGELVRHSLERAAPLGGLTGWEPARAVTQWNASKENR</sequence>
<reference evidence="7 8" key="1">
    <citation type="submission" date="2018-06" db="EMBL/GenBank/DDBJ databases">
        <title>Phytoactinopolyspora halophila sp. nov., a novel halophilic actinomycete isolated from a saline soil in China.</title>
        <authorList>
            <person name="Tang S.-K."/>
        </authorList>
    </citation>
    <scope>NUCLEOTIDE SEQUENCE [LARGE SCALE GENOMIC DNA]</scope>
    <source>
        <strain evidence="7 8">YIM 96934</strain>
    </source>
</reference>
<dbReference type="Gene3D" id="3.40.1010.10">
    <property type="entry name" value="Cobalt-precorrin-4 Transmethylase, Domain 1"/>
    <property type="match status" value="1"/>
</dbReference>
<keyword evidence="2" id="KW-0169">Cobalamin biosynthesis</keyword>
<dbReference type="CDD" id="cd11644">
    <property type="entry name" value="Precorrin-6Y-MT"/>
    <property type="match status" value="1"/>
</dbReference>
<dbReference type="SUPFAM" id="SSF53790">
    <property type="entry name" value="Tetrapyrrole methylase"/>
    <property type="match status" value="1"/>
</dbReference>
<dbReference type="CDD" id="cd02440">
    <property type="entry name" value="AdoMet_MTases"/>
    <property type="match status" value="1"/>
</dbReference>
<evidence type="ECO:0000256" key="2">
    <source>
        <dbReference type="ARBA" id="ARBA00022573"/>
    </source>
</evidence>
<keyword evidence="5" id="KW-0949">S-adenosyl-L-methionine</keyword>
<dbReference type="SUPFAM" id="SSF53335">
    <property type="entry name" value="S-adenosyl-L-methionine-dependent methyltransferases"/>
    <property type="match status" value="1"/>
</dbReference>
<evidence type="ECO:0000313" key="8">
    <source>
        <dbReference type="Proteomes" id="UP000250462"/>
    </source>
</evidence>
<dbReference type="PIRSF" id="PIRSF036428">
    <property type="entry name" value="CobL"/>
    <property type="match status" value="1"/>
</dbReference>
<dbReference type="OrthoDB" id="4327941at2"/>
<dbReference type="UniPathway" id="UPA00148"/>